<dbReference type="AlphaFoldDB" id="A0A7I9VWF4"/>
<feature type="domain" description="DUF403" evidence="1">
    <location>
        <begin position="597"/>
        <end position="918"/>
    </location>
</feature>
<protein>
    <recommendedName>
        <fullName evidence="5">DUF403 domain-containing protein</fullName>
    </recommendedName>
</protein>
<proteinExistence type="predicted"/>
<dbReference type="Proteomes" id="UP000465302">
    <property type="component" value="Unassembled WGS sequence"/>
</dbReference>
<feature type="domain" description="Circularly permuted ATP-grasp type 2" evidence="2">
    <location>
        <begin position="171"/>
        <end position="542"/>
    </location>
</feature>
<dbReference type="PANTHER" id="PTHR34595:SF2">
    <property type="entry name" value="BLR2978 PROTEIN"/>
    <property type="match status" value="1"/>
</dbReference>
<evidence type="ECO:0000313" key="3">
    <source>
        <dbReference type="EMBL" id="GFG49316.1"/>
    </source>
</evidence>
<evidence type="ECO:0008006" key="5">
    <source>
        <dbReference type="Google" id="ProtNLM"/>
    </source>
</evidence>
<dbReference type="Pfam" id="PF14403">
    <property type="entry name" value="CP_ATPgrasp_2"/>
    <property type="match status" value="1"/>
</dbReference>
<evidence type="ECO:0000313" key="4">
    <source>
        <dbReference type="Proteomes" id="UP000465302"/>
    </source>
</evidence>
<dbReference type="Gene3D" id="3.30.1490.270">
    <property type="match status" value="1"/>
</dbReference>
<dbReference type="PANTHER" id="PTHR34595">
    <property type="entry name" value="BLR5612 PROTEIN"/>
    <property type="match status" value="1"/>
</dbReference>
<dbReference type="EMBL" id="BLKS01000001">
    <property type="protein sequence ID" value="GFG49316.1"/>
    <property type="molecule type" value="Genomic_DNA"/>
</dbReference>
<dbReference type="InterPro" id="IPR051680">
    <property type="entry name" value="ATP-dep_Glu-Cys_Ligase-2"/>
</dbReference>
<evidence type="ECO:0000259" key="2">
    <source>
        <dbReference type="Pfam" id="PF14403"/>
    </source>
</evidence>
<organism evidence="3 4">
    <name type="scientific">Mycolicibacterium agri</name>
    <name type="common">Mycobacterium agri</name>
    <dbReference type="NCBI Taxonomy" id="36811"/>
    <lineage>
        <taxon>Bacteria</taxon>
        <taxon>Bacillati</taxon>
        <taxon>Actinomycetota</taxon>
        <taxon>Actinomycetes</taxon>
        <taxon>Mycobacteriales</taxon>
        <taxon>Mycobacteriaceae</taxon>
        <taxon>Mycolicibacterium</taxon>
    </lineage>
</organism>
<dbReference type="InterPro" id="IPR025841">
    <property type="entry name" value="CP_ATPgrasp_2"/>
</dbReference>
<dbReference type="Gene3D" id="3.40.50.11290">
    <property type="match status" value="1"/>
</dbReference>
<dbReference type="SUPFAM" id="SSF56059">
    <property type="entry name" value="Glutathione synthetase ATP-binding domain-like"/>
    <property type="match status" value="1"/>
</dbReference>
<comment type="caution">
    <text evidence="3">The sequence shown here is derived from an EMBL/GenBank/DDBJ whole genome shotgun (WGS) entry which is preliminary data.</text>
</comment>
<accession>A0A7I9VWF4</accession>
<sequence>MCGDRRSALSGHSAEDACPSSNLQYYTGANRGAVPATTAVPNATEDRLTPPTGDAYRSAVMARSVANPHDIDNLLAGYRAARAQQALFDPRGGTVSRYDEFVDAAGNVRPAWAELAECVGERGRDGLEQLRAVVRDLVDNDGITYTPLGANGEADTNGDGTPVPWQLDALPLLVSAQDWDTLETGLVQRSQLLDAILADLYGPCRSVTGGVLPPQLLFAHPGYVRAARGIEVPGRHQLFMHACDISRAADGTFRVNADWTQAPSGAGYALADRRVVAHAIPDLYERIAPRPASPWAQALRLALIDVAPESAHEPMVVVLSPGTHSETAFDQAYLASVLGFPLVESADLVVRDGQLWMRSLGTLKRVDVLLRRVDADYADPLDLRADSRLGVVGLVEVLRRGAVTVVNTLGSGILESPGLLRFLPELAKALVGETPLLETAPVYWGGINAERSHILSKMSSLLLKPVTGGETIVAPMLSAKQRDELAARIEADPWQWIGQELPEFSSAPANFSRVGLTSASVGMRLFTVAQRGGYAPLIGGLGYLLATGNAAYKGKTIAAKDIWVRTPTRVTAERIPTSAPAQLPAMTPSPTRAVSSPRVLSDLFWMGRYAERAENMARLLTVTRERYHEFHYRQDSHGSECVPVLLSALGRITGADDGADDDAHEMVATAQSTLWSLTVDRRRPGSLAESVERLAVAARAVRDQLSNDTWMVLAAVERAVLHRGRALPESQNEGEAYLVTAHAETLAGMLALAGVAAESVVRDVGWTMMDIGKRIERGLALTALMSATLTSVRSPGAEQTVIESTLVACESSVIYRRRNLGVFTVSAVADLVLLDPDNPRSLVYQFERLRTDLKALPGSSGSSRPERLVDEIGTRLRRVDPADLDDVTDGRRAALADLLDGVHADLRELAKVITATHLSLPGGMQPLWGPDHRREMP</sequence>
<dbReference type="InterPro" id="IPR007296">
    <property type="entry name" value="DUF403"/>
</dbReference>
<name>A0A7I9VWF4_MYCAG</name>
<gene>
    <name evidence="3" type="ORF">MAGR_07570</name>
</gene>
<dbReference type="Pfam" id="PF04168">
    <property type="entry name" value="Alpha-E"/>
    <property type="match status" value="1"/>
</dbReference>
<reference evidence="3 4" key="1">
    <citation type="journal article" date="2019" name="Emerg. Microbes Infect.">
        <title>Comprehensive subspecies identification of 175 nontuberculous mycobacteria species based on 7547 genomic profiles.</title>
        <authorList>
            <person name="Matsumoto Y."/>
            <person name="Kinjo T."/>
            <person name="Motooka D."/>
            <person name="Nabeya D."/>
            <person name="Jung N."/>
            <person name="Uechi K."/>
            <person name="Horii T."/>
            <person name="Iida T."/>
            <person name="Fujita J."/>
            <person name="Nakamura S."/>
        </authorList>
    </citation>
    <scope>NUCLEOTIDE SEQUENCE [LARGE SCALE GENOMIC DNA]</scope>
    <source>
        <strain evidence="3 4">JCM 6377</strain>
    </source>
</reference>
<evidence type="ECO:0000259" key="1">
    <source>
        <dbReference type="Pfam" id="PF04168"/>
    </source>
</evidence>